<feature type="short sequence motif" description="GXSXG" evidence="2">
    <location>
        <begin position="66"/>
        <end position="70"/>
    </location>
</feature>
<evidence type="ECO:0000256" key="1">
    <source>
        <dbReference type="ARBA" id="ARBA00023098"/>
    </source>
</evidence>
<sequence length="209" mass="23397">MGVTLAKPVAELPDDLGKIARKYRAYNFPFENLVLEGGGAKGFAYIGAMKVLEDAGIIKKIKRFAGCSAGAVTAGLMSLGMTSNEIVEEIRNVNMESTLKDSPWWSRGPLRYIFFGRQFLKDYGVYPGDRFLSWYGKVIHRHLQKHHGAKGLDENINLHQLRNIFGKELCTVTYNLTFGIDMYCHAKTTPFCTVRQAVRQSMSLPGKPS</sequence>
<dbReference type="Proteomes" id="UP000515135">
    <property type="component" value="Unplaced"/>
</dbReference>
<dbReference type="PANTHER" id="PTHR46394:SF1">
    <property type="entry name" value="PNPLA DOMAIN-CONTAINING PROTEIN"/>
    <property type="match status" value="1"/>
</dbReference>
<organism evidence="4 5">
    <name type="scientific">Branchiostoma belcheri</name>
    <name type="common">Amphioxus</name>
    <dbReference type="NCBI Taxonomy" id="7741"/>
    <lineage>
        <taxon>Eukaryota</taxon>
        <taxon>Metazoa</taxon>
        <taxon>Chordata</taxon>
        <taxon>Cephalochordata</taxon>
        <taxon>Leptocardii</taxon>
        <taxon>Amphioxiformes</taxon>
        <taxon>Branchiostomatidae</taxon>
        <taxon>Branchiostoma</taxon>
    </lineage>
</organism>
<evidence type="ECO:0000313" key="5">
    <source>
        <dbReference type="RefSeq" id="XP_019647180.1"/>
    </source>
</evidence>
<feature type="short sequence motif" description="GXGXXG" evidence="2">
    <location>
        <begin position="37"/>
        <end position="42"/>
    </location>
</feature>
<feature type="domain" description="PNPLA" evidence="3">
    <location>
        <begin position="33"/>
        <end position="209"/>
    </location>
</feature>
<protein>
    <submittedName>
        <fullName evidence="5">Uncharacterized protein LOC109487616</fullName>
    </submittedName>
</protein>
<dbReference type="Gene3D" id="3.40.1090.10">
    <property type="entry name" value="Cytosolic phospholipase A2 catalytic domain"/>
    <property type="match status" value="2"/>
</dbReference>
<gene>
    <name evidence="5" type="primary">LOC109487616</name>
</gene>
<keyword evidence="4" id="KW-1185">Reference proteome</keyword>
<dbReference type="AlphaFoldDB" id="A0A6P5A1M1"/>
<name>A0A6P5A1M1_BRABE</name>
<keyword evidence="1" id="KW-0443">Lipid metabolism</keyword>
<dbReference type="SUPFAM" id="SSF52151">
    <property type="entry name" value="FabD/lysophospholipase-like"/>
    <property type="match status" value="1"/>
</dbReference>
<reference evidence="5" key="1">
    <citation type="submission" date="2025-08" db="UniProtKB">
        <authorList>
            <consortium name="RefSeq"/>
        </authorList>
    </citation>
    <scope>IDENTIFICATION</scope>
    <source>
        <tissue evidence="5">Gonad</tissue>
    </source>
</reference>
<dbReference type="InterPro" id="IPR002641">
    <property type="entry name" value="PNPLA_dom"/>
</dbReference>
<dbReference type="OrthoDB" id="412240at2759"/>
<dbReference type="GO" id="GO:0006629">
    <property type="term" value="P:lipid metabolic process"/>
    <property type="evidence" value="ECO:0007669"/>
    <property type="project" value="UniProtKB-KW"/>
</dbReference>
<dbReference type="KEGG" id="bbel:109487616"/>
<dbReference type="RefSeq" id="XP_019647180.1">
    <property type="nucleotide sequence ID" value="XM_019791621.1"/>
</dbReference>
<dbReference type="Pfam" id="PF01734">
    <property type="entry name" value="Patatin"/>
    <property type="match status" value="1"/>
</dbReference>
<dbReference type="PROSITE" id="PS51635">
    <property type="entry name" value="PNPLA"/>
    <property type="match status" value="1"/>
</dbReference>
<accession>A0A6P5A1M1</accession>
<evidence type="ECO:0000256" key="2">
    <source>
        <dbReference type="PROSITE-ProRule" id="PRU01161"/>
    </source>
</evidence>
<dbReference type="InterPro" id="IPR016035">
    <property type="entry name" value="Acyl_Trfase/lysoPLipase"/>
</dbReference>
<evidence type="ECO:0000313" key="4">
    <source>
        <dbReference type="Proteomes" id="UP000515135"/>
    </source>
</evidence>
<proteinExistence type="predicted"/>
<comment type="caution">
    <text evidence="2">Lacks conserved residue(s) required for the propagation of feature annotation.</text>
</comment>
<dbReference type="GeneID" id="109487616"/>
<dbReference type="InterPro" id="IPR052580">
    <property type="entry name" value="Lipid_Hydrolase"/>
</dbReference>
<dbReference type="PANTHER" id="PTHR46394">
    <property type="entry name" value="ANNEXIN"/>
    <property type="match status" value="1"/>
</dbReference>
<evidence type="ECO:0000259" key="3">
    <source>
        <dbReference type="PROSITE" id="PS51635"/>
    </source>
</evidence>